<reference evidence="2 3" key="1">
    <citation type="submission" date="2021-02" db="EMBL/GenBank/DDBJ databases">
        <title>De Novo genome assembly of isolated myxobacteria.</title>
        <authorList>
            <person name="Stevens D.C."/>
        </authorList>
    </citation>
    <scope>NUCLEOTIDE SEQUENCE [LARGE SCALE GENOMIC DNA]</scope>
    <source>
        <strain evidence="3">SCPEA02</strain>
    </source>
</reference>
<evidence type="ECO:0008006" key="4">
    <source>
        <dbReference type="Google" id="ProtNLM"/>
    </source>
</evidence>
<sequence>MSLRLRVHSLLIACTVLLALTPGCANTPPGTGGSGKGEVDLVRPPLLDTKAGQEEAAQVAARVWNVAANVRDADAVLRFTFWSEQGALTLLSYVAENRGGRQEKPATDADDTKRKVSSALVAAMKHPGREVSLTLRRTGSSWRVDATDYVQTFRPVGARTLPGRQGALSPDQSADDLIASVREQLKSVTVPSDGTVSVDFNVRVRRGRMVGMDVAPAHDIRAGRSDKRRAVSPSVATEVAHLILLYAPCTGQRAIHLGLRLSHQGKAEVAVGGVEETRVAQALPPEDGEFADGR</sequence>
<gene>
    <name evidence="2" type="ORF">JY651_41475</name>
</gene>
<evidence type="ECO:0000256" key="1">
    <source>
        <dbReference type="SAM" id="SignalP"/>
    </source>
</evidence>
<evidence type="ECO:0000313" key="2">
    <source>
        <dbReference type="EMBL" id="QSQ21582.1"/>
    </source>
</evidence>
<protein>
    <recommendedName>
        <fullName evidence="4">Lipoprotein</fullName>
    </recommendedName>
</protein>
<dbReference type="RefSeq" id="WP_206723159.1">
    <property type="nucleotide sequence ID" value="NZ_CP071090.1"/>
</dbReference>
<feature type="chain" id="PRO_5045973230" description="Lipoprotein" evidence="1">
    <location>
        <begin position="26"/>
        <end position="294"/>
    </location>
</feature>
<proteinExistence type="predicted"/>
<dbReference type="Proteomes" id="UP000662747">
    <property type="component" value="Chromosome"/>
</dbReference>
<keyword evidence="3" id="KW-1185">Reference proteome</keyword>
<name>A0ABX7NRS0_9BACT</name>
<accession>A0ABX7NRS0</accession>
<dbReference type="EMBL" id="CP071090">
    <property type="protein sequence ID" value="QSQ21582.1"/>
    <property type="molecule type" value="Genomic_DNA"/>
</dbReference>
<evidence type="ECO:0000313" key="3">
    <source>
        <dbReference type="Proteomes" id="UP000662747"/>
    </source>
</evidence>
<organism evidence="2 3">
    <name type="scientific">Pyxidicoccus parkwayensis</name>
    <dbReference type="NCBI Taxonomy" id="2813578"/>
    <lineage>
        <taxon>Bacteria</taxon>
        <taxon>Pseudomonadati</taxon>
        <taxon>Myxococcota</taxon>
        <taxon>Myxococcia</taxon>
        <taxon>Myxococcales</taxon>
        <taxon>Cystobacterineae</taxon>
        <taxon>Myxococcaceae</taxon>
        <taxon>Pyxidicoccus</taxon>
    </lineage>
</organism>
<feature type="signal peptide" evidence="1">
    <location>
        <begin position="1"/>
        <end position="25"/>
    </location>
</feature>
<keyword evidence="1" id="KW-0732">Signal</keyword>